<keyword evidence="5" id="KW-0520">NAD</keyword>
<evidence type="ECO:0000256" key="3">
    <source>
        <dbReference type="ARBA" id="ARBA00012007"/>
    </source>
</evidence>
<evidence type="ECO:0000256" key="4">
    <source>
        <dbReference type="ARBA" id="ARBA00022679"/>
    </source>
</evidence>
<organism evidence="8">
    <name type="scientific">Blumeria graminis f. sp. tritici 96224</name>
    <dbReference type="NCBI Taxonomy" id="1268274"/>
    <lineage>
        <taxon>Eukaryota</taxon>
        <taxon>Fungi</taxon>
        <taxon>Dikarya</taxon>
        <taxon>Ascomycota</taxon>
        <taxon>Pezizomycotina</taxon>
        <taxon>Leotiomycetes</taxon>
        <taxon>Erysiphales</taxon>
        <taxon>Erysiphaceae</taxon>
        <taxon>Blumeria</taxon>
    </lineage>
</organism>
<dbReference type="InterPro" id="IPR002745">
    <property type="entry name" value="Ptrans_KptA/Tpt1"/>
</dbReference>
<reference evidence="8" key="1">
    <citation type="submission" date="2018-07" db="EMBL/GenBank/DDBJ databases">
        <authorList>
            <person name="Quirk P.G."/>
            <person name="Krulwich T.A."/>
        </authorList>
    </citation>
    <scope>NUCLEOTIDE SEQUENCE</scope>
    <source>
        <strain evidence="8">96224</strain>
    </source>
</reference>
<keyword evidence="4" id="KW-0808">Transferase</keyword>
<dbReference type="EMBL" id="UIGY01000134">
    <property type="protein sequence ID" value="SUZ11581.1"/>
    <property type="molecule type" value="Genomic_DNA"/>
</dbReference>
<dbReference type="Gene3D" id="1.10.10.970">
    <property type="entry name" value="RNA 2'-phosphotransferase, Tpt1/KptA family, N-terminal domain"/>
    <property type="match status" value="1"/>
</dbReference>
<feature type="compositionally biased region" description="Basic residues" evidence="7">
    <location>
        <begin position="293"/>
        <end position="303"/>
    </location>
</feature>
<dbReference type="PANTHER" id="PTHR12684:SF2">
    <property type="entry name" value="TRNA 2'-PHOSPHOTRANSFERASE 1"/>
    <property type="match status" value="1"/>
</dbReference>
<gene>
    <name evidence="8" type="ORF">BGT96224V2_LOCUS4788</name>
</gene>
<dbReference type="Gene3D" id="3.20.170.30">
    <property type="match status" value="1"/>
</dbReference>
<dbReference type="GO" id="GO:0006388">
    <property type="term" value="P:tRNA splicing, via endonucleolytic cleavage and ligation"/>
    <property type="evidence" value="ECO:0007669"/>
    <property type="project" value="TreeGrafter"/>
</dbReference>
<comment type="function">
    <text evidence="1">Catalyzes the last step of tRNA splicing, the transfer of the splice junction 2'-phosphate from ligated tRNA to NAD to produce ADP-ribose 1''-2'' cyclic phosphate.</text>
</comment>
<evidence type="ECO:0000256" key="6">
    <source>
        <dbReference type="ARBA" id="ARBA00047949"/>
    </source>
</evidence>
<evidence type="ECO:0000313" key="8">
    <source>
        <dbReference type="EMBL" id="SUZ11581.1"/>
    </source>
</evidence>
<dbReference type="OrthoDB" id="419694at2759"/>
<dbReference type="Pfam" id="PF01885">
    <property type="entry name" value="PTS_2-RNA"/>
    <property type="match status" value="1"/>
</dbReference>
<protein>
    <recommendedName>
        <fullName evidence="3">2'-phosphotransferase</fullName>
        <ecNumber evidence="3">2.7.1.160</ecNumber>
    </recommendedName>
</protein>
<feature type="region of interest" description="Disordered" evidence="7">
    <location>
        <begin position="1"/>
        <end position="39"/>
    </location>
</feature>
<feature type="compositionally biased region" description="Basic and acidic residues" evidence="7">
    <location>
        <begin position="20"/>
        <end position="39"/>
    </location>
</feature>
<dbReference type="EC" id="2.7.1.160" evidence="3"/>
<evidence type="ECO:0000256" key="1">
    <source>
        <dbReference type="ARBA" id="ARBA00003343"/>
    </source>
</evidence>
<dbReference type="GO" id="GO:0000215">
    <property type="term" value="F:tRNA 2'-phosphotransferase activity"/>
    <property type="evidence" value="ECO:0007669"/>
    <property type="project" value="UniProtKB-EC"/>
</dbReference>
<feature type="non-terminal residue" evidence="8">
    <location>
        <position position="303"/>
    </location>
</feature>
<proteinExistence type="inferred from homology"/>
<dbReference type="InterPro" id="IPR042080">
    <property type="entry name" value="RNA_2'-PTrans_N"/>
</dbReference>
<feature type="compositionally biased region" description="Polar residues" evidence="7">
    <location>
        <begin position="1"/>
        <end position="19"/>
    </location>
</feature>
<sequence length="303" mass="33852">MSSSELAFTTKSDTLLNSEKSSDKQENLRQNRGKREKDRSVAISRALSKLLRHAAHDAGVQLDKEGYARLDDVLGWQRIKSLNVTYSDIQSVVSENDKQRFSMKLNPTLPEDPDPQSTNCSNWLIRANQGHSIPVESSSLLTPITMDSGNVPDVIIHGTYFAFYNSIMETGGLSRMNRKHIHFTTESVGENHQKAISGMRNDAQILIYADINSSLADGIEWWLSSNGVALTEGNEYGLLPVKYFKKVIGRREREVGTLWENGIEVSKLPESLASCKPPVGKKAPNKTGSQRNNHQRNIPKKDD</sequence>
<feature type="region of interest" description="Disordered" evidence="7">
    <location>
        <begin position="274"/>
        <end position="303"/>
    </location>
</feature>
<evidence type="ECO:0000256" key="2">
    <source>
        <dbReference type="ARBA" id="ARBA00009836"/>
    </source>
</evidence>
<evidence type="ECO:0000256" key="7">
    <source>
        <dbReference type="SAM" id="MobiDB-lite"/>
    </source>
</evidence>
<name>A0A381LER9_BLUGR</name>
<dbReference type="SUPFAM" id="SSF56399">
    <property type="entry name" value="ADP-ribosylation"/>
    <property type="match status" value="1"/>
</dbReference>
<dbReference type="PANTHER" id="PTHR12684">
    <property type="entry name" value="PUTATIVE PHOSPHOTRANSFERASE"/>
    <property type="match status" value="1"/>
</dbReference>
<evidence type="ECO:0000256" key="5">
    <source>
        <dbReference type="ARBA" id="ARBA00023027"/>
    </source>
</evidence>
<accession>A0A381LER9</accession>
<dbReference type="AlphaFoldDB" id="A0A381LER9"/>
<comment type="similarity">
    <text evidence="2">Belongs to the KptA/TPT1 family.</text>
</comment>
<dbReference type="InterPro" id="IPR042081">
    <property type="entry name" value="RNA_2'-PTrans_C"/>
</dbReference>
<comment type="catalytic activity">
    <reaction evidence="6">
        <text>2'-phospho-[ligated tRNA] + NAD(+) = mature tRNA + ADP-alpha-D-ribose 1'',2''-cyclic phosphate + nicotinamide</text>
        <dbReference type="Rhea" id="RHEA:23324"/>
        <dbReference type="Rhea" id="RHEA-COMP:11106"/>
        <dbReference type="Rhea" id="RHEA-COMP:11107"/>
        <dbReference type="ChEBI" id="CHEBI:17154"/>
        <dbReference type="ChEBI" id="CHEBI:57540"/>
        <dbReference type="ChEBI" id="CHEBI:76596"/>
        <dbReference type="ChEBI" id="CHEBI:82883"/>
        <dbReference type="ChEBI" id="CHEBI:85027"/>
        <dbReference type="EC" id="2.7.1.160"/>
    </reaction>
</comment>